<accession>A0A2D3WAG4</accession>
<dbReference type="Pfam" id="PF02613">
    <property type="entry name" value="Nitrate_red_del"/>
    <property type="match status" value="1"/>
</dbReference>
<dbReference type="STRING" id="366522.GCA_001548055_00306"/>
<dbReference type="InterPro" id="IPR020945">
    <property type="entry name" value="DMSO/NO3_reduct_chaperone"/>
</dbReference>
<gene>
    <name evidence="1" type="ORF">CFH80_06770</name>
</gene>
<dbReference type="SUPFAM" id="SSF89155">
    <property type="entry name" value="TorD-like"/>
    <property type="match status" value="1"/>
</dbReference>
<evidence type="ECO:0000313" key="1">
    <source>
        <dbReference type="EMBL" id="DAB36070.1"/>
    </source>
</evidence>
<protein>
    <recommendedName>
        <fullName evidence="3">Formate dehydrogenase-specific chaperone</fullName>
    </recommendedName>
</protein>
<name>A0A2D3WAG4_9BACT</name>
<dbReference type="InterPro" id="IPR036411">
    <property type="entry name" value="TorD-like_sf"/>
</dbReference>
<organism evidence="1 2">
    <name type="scientific">Sulfurospirillum cavolei</name>
    <dbReference type="NCBI Taxonomy" id="366522"/>
    <lineage>
        <taxon>Bacteria</taxon>
        <taxon>Pseudomonadati</taxon>
        <taxon>Campylobacterota</taxon>
        <taxon>Epsilonproteobacteria</taxon>
        <taxon>Campylobacterales</taxon>
        <taxon>Sulfurospirillaceae</taxon>
        <taxon>Sulfurospirillum</taxon>
    </lineage>
</organism>
<dbReference type="AlphaFoldDB" id="A0A2D3WAG4"/>
<evidence type="ECO:0008006" key="3">
    <source>
        <dbReference type="Google" id="ProtNLM"/>
    </source>
</evidence>
<reference evidence="1 2" key="1">
    <citation type="journal article" date="2017" name="Front. Microbiol.">
        <title>Comparative Genomic Analysis of the Class Epsilonproteobacteria and Proposed Reclassification to Epsilonbacteraeota (phyl. nov.).</title>
        <authorList>
            <person name="Waite D.W."/>
            <person name="Vanwonterghem I."/>
            <person name="Rinke C."/>
            <person name="Parks D.H."/>
            <person name="Zhang Y."/>
            <person name="Takai K."/>
            <person name="Sievert S.M."/>
            <person name="Simon J."/>
            <person name="Campbell B.J."/>
            <person name="Hanson T.E."/>
            <person name="Woyke T."/>
            <person name="Klotz M.G."/>
            <person name="Hugenholtz P."/>
        </authorList>
    </citation>
    <scope>NUCLEOTIDE SEQUENCE [LARGE SCALE GENOMIC DNA]</scope>
    <source>
        <strain evidence="1">UBA11420</strain>
    </source>
</reference>
<comment type="caution">
    <text evidence="1">The sequence shown here is derived from an EMBL/GenBank/DDBJ whole genome shotgun (WGS) entry which is preliminary data.</text>
</comment>
<evidence type="ECO:0000313" key="2">
    <source>
        <dbReference type="Proteomes" id="UP000231638"/>
    </source>
</evidence>
<dbReference type="Proteomes" id="UP000231638">
    <property type="component" value="Unassembled WGS sequence"/>
</dbReference>
<proteinExistence type="predicted"/>
<sequence length="239" mass="27315">MQINDQSIHQARALYYTFFVKILSFNAQADKYAKIADLLKIFIANPLDEDSDAAFRSIDSHLRAKGGCEALKEEYDEVFVSPESSFIPMSASYYDEGRDDGQKRVKAAGLVFRSKFRKNDSVCNDSEDQVLFLFQFMSRLIEAGVAGDEESLALAKEVFAEILNDFIDEFTALLLQHEKSFFYQNTAIVLKTFIAFERLFLHVEASHKIASEERASAVIQKDRKPLTQRVRRNLDEIVL</sequence>
<dbReference type="EMBL" id="DLUG01000179">
    <property type="protein sequence ID" value="DAB36070.1"/>
    <property type="molecule type" value="Genomic_DNA"/>
</dbReference>
<dbReference type="Gene3D" id="1.10.3480.10">
    <property type="entry name" value="TorD-like"/>
    <property type="match status" value="1"/>
</dbReference>